<comment type="caution">
    <text evidence="2">The sequence shown here is derived from an EMBL/GenBank/DDBJ whole genome shotgun (WGS) entry which is preliminary data.</text>
</comment>
<dbReference type="EMBL" id="NCKV01018198">
    <property type="protein sequence ID" value="RWS20339.1"/>
    <property type="molecule type" value="Genomic_DNA"/>
</dbReference>
<dbReference type="Pfam" id="PF14956">
    <property type="entry name" value="DUF4505"/>
    <property type="match status" value="1"/>
</dbReference>
<dbReference type="PANTHER" id="PTHR31449">
    <property type="entry name" value="UPF0598 PROTEIN C8ORF82"/>
    <property type="match status" value="1"/>
</dbReference>
<dbReference type="InterPro" id="IPR028108">
    <property type="entry name" value="DUF4505"/>
</dbReference>
<dbReference type="OrthoDB" id="10260024at2759"/>
<accession>A0A443RYW9</accession>
<reference evidence="2 3" key="1">
    <citation type="journal article" date="2018" name="Gigascience">
        <title>Genomes of trombidid mites reveal novel predicted allergens and laterally-transferred genes associated with secondary metabolism.</title>
        <authorList>
            <person name="Dong X."/>
            <person name="Chaisiri K."/>
            <person name="Xia D."/>
            <person name="Armstrong S.D."/>
            <person name="Fang Y."/>
            <person name="Donnelly M.J."/>
            <person name="Kadowaki T."/>
            <person name="McGarry J.W."/>
            <person name="Darby A.C."/>
            <person name="Makepeace B.L."/>
        </authorList>
    </citation>
    <scope>NUCLEOTIDE SEQUENCE [LARGE SCALE GENOMIC DNA]</scope>
    <source>
        <strain evidence="2">UoL-UT</strain>
    </source>
</reference>
<name>A0A443RYW9_9ACAR</name>
<evidence type="ECO:0000256" key="1">
    <source>
        <dbReference type="ARBA" id="ARBA00006322"/>
    </source>
</evidence>
<dbReference type="PANTHER" id="PTHR31449:SF3">
    <property type="entry name" value="UPF0598 PROTEIN C8ORF82"/>
    <property type="match status" value="1"/>
</dbReference>
<dbReference type="VEuPathDB" id="VectorBase:LDEU011701"/>
<sequence length="163" mass="18851">LFLDDSKMKNFTSCFKEKQFLRFFFKRIRVNNTGIYGSSFPFISRCGPELNFIRCDDLPIVYTQIIKNSDNTYHLSYGYCDLTFPFIPEDICMVPKTGRVYHPSLQTMGGVGLIKSSLAIEISKSFSFQNNSAIPTHFTWNDKVYELTNKLLPIIPKFSQLKN</sequence>
<protein>
    <submittedName>
        <fullName evidence="2">UPF0598 protein-like isoform X1</fullName>
    </submittedName>
</protein>
<feature type="non-terminal residue" evidence="2">
    <location>
        <position position="1"/>
    </location>
</feature>
<evidence type="ECO:0000313" key="2">
    <source>
        <dbReference type="EMBL" id="RWS20339.1"/>
    </source>
</evidence>
<dbReference type="STRING" id="299467.A0A443RYW9"/>
<organism evidence="2 3">
    <name type="scientific">Leptotrombidium deliense</name>
    <dbReference type="NCBI Taxonomy" id="299467"/>
    <lineage>
        <taxon>Eukaryota</taxon>
        <taxon>Metazoa</taxon>
        <taxon>Ecdysozoa</taxon>
        <taxon>Arthropoda</taxon>
        <taxon>Chelicerata</taxon>
        <taxon>Arachnida</taxon>
        <taxon>Acari</taxon>
        <taxon>Acariformes</taxon>
        <taxon>Trombidiformes</taxon>
        <taxon>Prostigmata</taxon>
        <taxon>Anystina</taxon>
        <taxon>Parasitengona</taxon>
        <taxon>Trombiculoidea</taxon>
        <taxon>Trombiculidae</taxon>
        <taxon>Leptotrombidium</taxon>
    </lineage>
</organism>
<comment type="similarity">
    <text evidence="1">Belongs to the UPF0598 family.</text>
</comment>
<keyword evidence="3" id="KW-1185">Reference proteome</keyword>
<proteinExistence type="inferred from homology"/>
<dbReference type="AlphaFoldDB" id="A0A443RYW9"/>
<evidence type="ECO:0000313" key="3">
    <source>
        <dbReference type="Proteomes" id="UP000288716"/>
    </source>
</evidence>
<dbReference type="Proteomes" id="UP000288716">
    <property type="component" value="Unassembled WGS sequence"/>
</dbReference>
<gene>
    <name evidence="2" type="ORF">B4U80_01473</name>
</gene>